<evidence type="ECO:0000313" key="11">
    <source>
        <dbReference type="EMBL" id="GED97398.1"/>
    </source>
</evidence>
<dbReference type="CDD" id="cd02037">
    <property type="entry name" value="Mrp_NBP35"/>
    <property type="match status" value="1"/>
</dbReference>
<dbReference type="InterPro" id="IPR002744">
    <property type="entry name" value="MIP18-like"/>
</dbReference>
<dbReference type="Pfam" id="PF01883">
    <property type="entry name" value="FeS_assembly_P"/>
    <property type="match status" value="1"/>
</dbReference>
<keyword evidence="6 9" id="KW-0067">ATP-binding</keyword>
<keyword evidence="12" id="KW-1185">Reference proteome</keyword>
<evidence type="ECO:0000256" key="3">
    <source>
        <dbReference type="ARBA" id="ARBA00022723"/>
    </source>
</evidence>
<dbReference type="EMBL" id="BJOU01000001">
    <property type="protein sequence ID" value="GED97398.1"/>
    <property type="molecule type" value="Genomic_DNA"/>
</dbReference>
<dbReference type="InterPro" id="IPR027417">
    <property type="entry name" value="P-loop_NTPase"/>
</dbReference>
<dbReference type="SUPFAM" id="SSF117916">
    <property type="entry name" value="Fe-S cluster assembly (FSCA) domain-like"/>
    <property type="match status" value="1"/>
</dbReference>
<reference evidence="12" key="1">
    <citation type="submission" date="2019-06" db="EMBL/GenBank/DDBJ databases">
        <title>Gordonia isolated from sludge of a wastewater treatment plant.</title>
        <authorList>
            <person name="Tamura T."/>
            <person name="Aoyama K."/>
            <person name="Kang Y."/>
            <person name="Saito S."/>
            <person name="Akiyama N."/>
            <person name="Yazawa K."/>
            <person name="Gonoi T."/>
            <person name="Mikami Y."/>
        </authorList>
    </citation>
    <scope>NUCLEOTIDE SEQUENCE [LARGE SCALE GENOMIC DNA]</scope>
    <source>
        <strain evidence="12">NBRC 107697</strain>
    </source>
</reference>
<dbReference type="FunFam" id="3.40.50.300:FF:000304">
    <property type="entry name" value="Iron-sulfur cluster carrier protein"/>
    <property type="match status" value="1"/>
</dbReference>
<evidence type="ECO:0000256" key="4">
    <source>
        <dbReference type="ARBA" id="ARBA00022741"/>
    </source>
</evidence>
<keyword evidence="4 9" id="KW-0547">Nucleotide-binding</keyword>
<sequence length="382" mass="39851">MEVVNVAAPSESAIRSALSKVDDPEIGKPITDLGMVKSIDIGDAGEVDVIVYLTTSGCPMRTEISDRVRTAVADVPGVGAITVGLDVMNDEQRTELRKKLRGDRSEPVIPFAQPGSLTRVYAVASGKGGVGKSSVTVNLAAALAQRGLSVGVLDADIYGHSVPRMLGNGAKPTQVDQMIMPPIAHNVRFISIGQFTDGNTPVTWRGPMLHRALQQFLADVYWGDLDILLLDLPPGTGDVAISIAQLIPGAEILVVTTPQQAAAEVAERAGSIALQTRQKVLGVVENMSWLELPDGTRMTPFGEGGGAQVAERLSRAIGANVELLGQVPLEPSVREGGDAGVPVVLSAPESAAGSALRAIADKLAVQRRGLAGMSLTIDPAGR</sequence>
<dbReference type="GO" id="GO:0140663">
    <property type="term" value="F:ATP-dependent FeS chaperone activity"/>
    <property type="evidence" value="ECO:0007669"/>
    <property type="project" value="InterPro"/>
</dbReference>
<dbReference type="Gene3D" id="3.40.50.300">
    <property type="entry name" value="P-loop containing nucleotide triphosphate hydrolases"/>
    <property type="match status" value="1"/>
</dbReference>
<dbReference type="GO" id="GO:0005524">
    <property type="term" value="F:ATP binding"/>
    <property type="evidence" value="ECO:0007669"/>
    <property type="project" value="UniProtKB-UniRule"/>
</dbReference>
<evidence type="ECO:0000259" key="10">
    <source>
        <dbReference type="Pfam" id="PF01883"/>
    </source>
</evidence>
<evidence type="ECO:0000313" key="12">
    <source>
        <dbReference type="Proteomes" id="UP000444980"/>
    </source>
</evidence>
<feature type="binding site" evidence="9">
    <location>
        <begin position="126"/>
        <end position="133"/>
    </location>
    <ligand>
        <name>ATP</name>
        <dbReference type="ChEBI" id="CHEBI:30616"/>
    </ligand>
</feature>
<accession>A0A7I9UW44</accession>
<dbReference type="Proteomes" id="UP000444980">
    <property type="component" value="Unassembled WGS sequence"/>
</dbReference>
<evidence type="ECO:0000256" key="6">
    <source>
        <dbReference type="ARBA" id="ARBA00022840"/>
    </source>
</evidence>
<dbReference type="AlphaFoldDB" id="A0A7I9UW44"/>
<keyword evidence="7 9" id="KW-0408">Iron</keyword>
<evidence type="ECO:0000256" key="5">
    <source>
        <dbReference type="ARBA" id="ARBA00022801"/>
    </source>
</evidence>
<comment type="subunit">
    <text evidence="9">Homodimer.</text>
</comment>
<dbReference type="InterPro" id="IPR033756">
    <property type="entry name" value="YlxH/NBP35"/>
</dbReference>
<comment type="similarity">
    <text evidence="2">In the C-terminal section; belongs to the Mrp/NBP35 ATP-binding proteins family.</text>
</comment>
<dbReference type="HAMAP" id="MF_02040">
    <property type="entry name" value="Mrp_NBP35"/>
    <property type="match status" value="1"/>
</dbReference>
<dbReference type="SUPFAM" id="SSF52540">
    <property type="entry name" value="P-loop containing nucleoside triphosphate hydrolases"/>
    <property type="match status" value="1"/>
</dbReference>
<dbReference type="InterPro" id="IPR019591">
    <property type="entry name" value="Mrp/NBP35_ATP-bd"/>
</dbReference>
<keyword evidence="5 9" id="KW-0378">Hydrolase</keyword>
<dbReference type="GO" id="GO:0046872">
    <property type="term" value="F:metal ion binding"/>
    <property type="evidence" value="ECO:0007669"/>
    <property type="project" value="UniProtKB-KW"/>
</dbReference>
<gene>
    <name evidence="11" type="ORF">nbrc107697_14370</name>
</gene>
<evidence type="ECO:0000256" key="8">
    <source>
        <dbReference type="ARBA" id="ARBA00023014"/>
    </source>
</evidence>
<dbReference type="InterPro" id="IPR044304">
    <property type="entry name" value="NUBPL-like"/>
</dbReference>
<dbReference type="GO" id="GO:0016887">
    <property type="term" value="F:ATP hydrolysis activity"/>
    <property type="evidence" value="ECO:0007669"/>
    <property type="project" value="UniProtKB-UniRule"/>
</dbReference>
<dbReference type="PANTHER" id="PTHR42961">
    <property type="entry name" value="IRON-SULFUR PROTEIN NUBPL"/>
    <property type="match status" value="1"/>
</dbReference>
<evidence type="ECO:0000256" key="7">
    <source>
        <dbReference type="ARBA" id="ARBA00023004"/>
    </source>
</evidence>
<keyword evidence="8 9" id="KW-0411">Iron-sulfur</keyword>
<comment type="function">
    <text evidence="9">Binds and transfers iron-sulfur (Fe-S) clusters to target apoproteins. Can hydrolyze ATP.</text>
</comment>
<dbReference type="InterPro" id="IPR034904">
    <property type="entry name" value="FSCA_dom_sf"/>
</dbReference>
<name>A0A7I9UW44_9ACTN</name>
<dbReference type="Gene3D" id="3.30.300.130">
    <property type="entry name" value="Fe-S cluster assembly (FSCA)"/>
    <property type="match status" value="1"/>
</dbReference>
<proteinExistence type="inferred from homology"/>
<feature type="domain" description="MIP18 family-like" evidence="10">
    <location>
        <begin position="12"/>
        <end position="83"/>
    </location>
</feature>
<comment type="similarity">
    <text evidence="1">In the N-terminal section; belongs to the MIP18 family.</text>
</comment>
<dbReference type="GO" id="GO:0051539">
    <property type="term" value="F:4 iron, 4 sulfur cluster binding"/>
    <property type="evidence" value="ECO:0007669"/>
    <property type="project" value="TreeGrafter"/>
</dbReference>
<dbReference type="PANTHER" id="PTHR42961:SF2">
    <property type="entry name" value="IRON-SULFUR PROTEIN NUBPL"/>
    <property type="match status" value="1"/>
</dbReference>
<comment type="caution">
    <text evidence="11">The sequence shown here is derived from an EMBL/GenBank/DDBJ whole genome shotgun (WGS) entry which is preliminary data.</text>
</comment>
<comment type="similarity">
    <text evidence="9">Belongs to the Mrp/NBP35 ATP-binding proteins family.</text>
</comment>
<evidence type="ECO:0000256" key="1">
    <source>
        <dbReference type="ARBA" id="ARBA00007352"/>
    </source>
</evidence>
<keyword evidence="3 9" id="KW-0479">Metal-binding</keyword>
<dbReference type="Pfam" id="PF10609">
    <property type="entry name" value="ParA"/>
    <property type="match status" value="1"/>
</dbReference>
<protein>
    <recommendedName>
        <fullName evidence="9">Iron-sulfur cluster carrier protein</fullName>
    </recommendedName>
</protein>
<dbReference type="GO" id="GO:0016226">
    <property type="term" value="P:iron-sulfur cluster assembly"/>
    <property type="evidence" value="ECO:0007669"/>
    <property type="project" value="InterPro"/>
</dbReference>
<evidence type="ECO:0000256" key="2">
    <source>
        <dbReference type="ARBA" id="ARBA00008205"/>
    </source>
</evidence>
<organism evidence="11 12">
    <name type="scientific">Gordonia crocea</name>
    <dbReference type="NCBI Taxonomy" id="589162"/>
    <lineage>
        <taxon>Bacteria</taxon>
        <taxon>Bacillati</taxon>
        <taxon>Actinomycetota</taxon>
        <taxon>Actinomycetes</taxon>
        <taxon>Mycobacteriales</taxon>
        <taxon>Gordoniaceae</taxon>
        <taxon>Gordonia</taxon>
    </lineage>
</organism>
<evidence type="ECO:0000256" key="9">
    <source>
        <dbReference type="HAMAP-Rule" id="MF_02040"/>
    </source>
</evidence>